<keyword evidence="2" id="KW-0863">Zinc-finger</keyword>
<dbReference type="GO" id="GO:0008270">
    <property type="term" value="F:zinc ion binding"/>
    <property type="evidence" value="ECO:0007669"/>
    <property type="project" value="UniProtKB-KW"/>
</dbReference>
<dbReference type="Proteomes" id="UP000696485">
    <property type="component" value="Unassembled WGS sequence"/>
</dbReference>
<proteinExistence type="predicted"/>
<protein>
    <recommendedName>
        <fullName evidence="4">3CxxC-type domain-containing protein</fullName>
    </recommendedName>
</protein>
<evidence type="ECO:0000313" key="5">
    <source>
        <dbReference type="EMBL" id="KAF9325802.1"/>
    </source>
</evidence>
<evidence type="ECO:0000313" key="6">
    <source>
        <dbReference type="Proteomes" id="UP000696485"/>
    </source>
</evidence>
<keyword evidence="1" id="KW-0479">Metal-binding</keyword>
<accession>A0A9P5VIF2</accession>
<dbReference type="Pfam" id="PF13695">
    <property type="entry name" value="Zn_ribbon_3CxxC"/>
    <property type="match status" value="1"/>
</dbReference>
<dbReference type="AlphaFoldDB" id="A0A9P5VIF2"/>
<dbReference type="EMBL" id="JAAAUY010000868">
    <property type="protein sequence ID" value="KAF9325802.1"/>
    <property type="molecule type" value="Genomic_DNA"/>
</dbReference>
<keyword evidence="3" id="KW-0862">Zinc</keyword>
<organism evidence="5 6">
    <name type="scientific">Podila minutissima</name>
    <dbReference type="NCBI Taxonomy" id="64525"/>
    <lineage>
        <taxon>Eukaryota</taxon>
        <taxon>Fungi</taxon>
        <taxon>Fungi incertae sedis</taxon>
        <taxon>Mucoromycota</taxon>
        <taxon>Mortierellomycotina</taxon>
        <taxon>Mortierellomycetes</taxon>
        <taxon>Mortierellales</taxon>
        <taxon>Mortierellaceae</taxon>
        <taxon>Podila</taxon>
    </lineage>
</organism>
<keyword evidence="6" id="KW-1185">Reference proteome</keyword>
<gene>
    <name evidence="5" type="ORF">BG006_010716</name>
</gene>
<sequence length="152" mass="17532">MPRSWSLYPELHESVDVHLKKPFTFYNVDDARLHALKEYDTYVLGVFLCSKRCSRHGWTSGKIAISIRLYDHNQYNARIHHQRCRVCDAMAVSDLSAHAFNCYDNAIEQWAAARFPEASERLEYVQIQMSQDLAPVMDCIPKRTSPPPASSQ</sequence>
<comment type="caution">
    <text evidence="5">The sequence shown here is derived from an EMBL/GenBank/DDBJ whole genome shotgun (WGS) entry which is preliminary data.</text>
</comment>
<dbReference type="InterPro" id="IPR027377">
    <property type="entry name" value="ZAR1/RTP1-5-like_Znf-3CxxC"/>
</dbReference>
<reference evidence="5" key="1">
    <citation type="journal article" date="2020" name="Fungal Divers.">
        <title>Resolving the Mortierellaceae phylogeny through synthesis of multi-gene phylogenetics and phylogenomics.</title>
        <authorList>
            <person name="Vandepol N."/>
            <person name="Liber J."/>
            <person name="Desiro A."/>
            <person name="Na H."/>
            <person name="Kennedy M."/>
            <person name="Barry K."/>
            <person name="Grigoriev I.V."/>
            <person name="Miller A.N."/>
            <person name="O'Donnell K."/>
            <person name="Stajich J.E."/>
            <person name="Bonito G."/>
        </authorList>
    </citation>
    <scope>NUCLEOTIDE SEQUENCE</scope>
    <source>
        <strain evidence="5">NVP1</strain>
    </source>
</reference>
<evidence type="ECO:0000256" key="1">
    <source>
        <dbReference type="ARBA" id="ARBA00022723"/>
    </source>
</evidence>
<evidence type="ECO:0000259" key="4">
    <source>
        <dbReference type="SMART" id="SM01328"/>
    </source>
</evidence>
<dbReference type="SMART" id="SM01328">
    <property type="entry name" value="zf-3CxxC"/>
    <property type="match status" value="1"/>
</dbReference>
<feature type="domain" description="3CxxC-type" evidence="4">
    <location>
        <begin position="42"/>
        <end position="122"/>
    </location>
</feature>
<evidence type="ECO:0000256" key="3">
    <source>
        <dbReference type="ARBA" id="ARBA00022833"/>
    </source>
</evidence>
<name>A0A9P5VIF2_9FUNG</name>
<evidence type="ECO:0000256" key="2">
    <source>
        <dbReference type="ARBA" id="ARBA00022771"/>
    </source>
</evidence>